<evidence type="ECO:0000313" key="2">
    <source>
        <dbReference type="EMBL" id="NDK38170.1"/>
    </source>
</evidence>
<keyword evidence="1" id="KW-1133">Transmembrane helix</keyword>
<name>A0ABX0ACE0_9GAMM</name>
<evidence type="ECO:0000256" key="1">
    <source>
        <dbReference type="SAM" id="Phobius"/>
    </source>
</evidence>
<protein>
    <recommendedName>
        <fullName evidence="4">Transmembrane protein</fullName>
    </recommendedName>
</protein>
<dbReference type="EMBL" id="QOVG01000002">
    <property type="protein sequence ID" value="NDK38170.1"/>
    <property type="molecule type" value="Genomic_DNA"/>
</dbReference>
<dbReference type="RefSeq" id="WP_162348714.1">
    <property type="nucleotide sequence ID" value="NZ_QOVG01000002.1"/>
</dbReference>
<keyword evidence="1" id="KW-0472">Membrane</keyword>
<keyword evidence="3" id="KW-1185">Reference proteome</keyword>
<accession>A0ABX0ACE0</accession>
<reference evidence="2 3" key="1">
    <citation type="submission" date="2018-07" db="EMBL/GenBank/DDBJ databases">
        <title>Whole genome Sequencing of Pseudoxanthomonas gei KCTC 32298 (T).</title>
        <authorList>
            <person name="Kumar S."/>
            <person name="Bansal K."/>
            <person name="Kaur A."/>
            <person name="Patil P."/>
            <person name="Sharma S."/>
            <person name="Patil P.B."/>
        </authorList>
    </citation>
    <scope>NUCLEOTIDE SEQUENCE [LARGE SCALE GENOMIC DNA]</scope>
    <source>
        <strain evidence="2 3">KCTC 32298</strain>
    </source>
</reference>
<sequence length="119" mass="12654">MKNPYSPPTSNLAVRQVPRKRALRVAVGFMSGILAIPALAGLSLLIFLLWIGSSDVSFSSKDLPAARGWVLLFANGALCALLAARFTRYPLWIVASSGFALPALVFLAILAMALVRLAA</sequence>
<proteinExistence type="predicted"/>
<organism evidence="2 3">
    <name type="scientific">Pseudoxanthomonas gei</name>
    <dbReference type="NCBI Taxonomy" id="1383030"/>
    <lineage>
        <taxon>Bacteria</taxon>
        <taxon>Pseudomonadati</taxon>
        <taxon>Pseudomonadota</taxon>
        <taxon>Gammaproteobacteria</taxon>
        <taxon>Lysobacterales</taxon>
        <taxon>Lysobacteraceae</taxon>
        <taxon>Pseudoxanthomonas</taxon>
    </lineage>
</organism>
<feature type="transmembrane region" description="Helical" evidence="1">
    <location>
        <begin position="91"/>
        <end position="115"/>
    </location>
</feature>
<evidence type="ECO:0008006" key="4">
    <source>
        <dbReference type="Google" id="ProtNLM"/>
    </source>
</evidence>
<evidence type="ECO:0000313" key="3">
    <source>
        <dbReference type="Proteomes" id="UP001429354"/>
    </source>
</evidence>
<gene>
    <name evidence="2" type="ORF">DT603_04865</name>
</gene>
<dbReference type="Proteomes" id="UP001429354">
    <property type="component" value="Unassembled WGS sequence"/>
</dbReference>
<feature type="transmembrane region" description="Helical" evidence="1">
    <location>
        <begin position="25"/>
        <end position="51"/>
    </location>
</feature>
<comment type="caution">
    <text evidence="2">The sequence shown here is derived from an EMBL/GenBank/DDBJ whole genome shotgun (WGS) entry which is preliminary data.</text>
</comment>
<keyword evidence="1" id="KW-0812">Transmembrane</keyword>
<feature type="transmembrane region" description="Helical" evidence="1">
    <location>
        <begin position="66"/>
        <end position="84"/>
    </location>
</feature>